<reference evidence="1" key="1">
    <citation type="submission" date="2020-04" db="EMBL/GenBank/DDBJ databases">
        <authorList>
            <person name="Chiriac C."/>
            <person name="Salcher M."/>
            <person name="Ghai R."/>
            <person name="Kavagutti S V."/>
        </authorList>
    </citation>
    <scope>NUCLEOTIDE SEQUENCE</scope>
</reference>
<gene>
    <name evidence="1" type="ORF">UFOVP257_73</name>
</gene>
<organism evidence="1">
    <name type="scientific">uncultured Caudovirales phage</name>
    <dbReference type="NCBI Taxonomy" id="2100421"/>
    <lineage>
        <taxon>Viruses</taxon>
        <taxon>Duplodnaviria</taxon>
        <taxon>Heunggongvirae</taxon>
        <taxon>Uroviricota</taxon>
        <taxon>Caudoviricetes</taxon>
        <taxon>Peduoviridae</taxon>
        <taxon>Maltschvirus</taxon>
        <taxon>Maltschvirus maltsch</taxon>
    </lineage>
</organism>
<sequence>MKKFIIRCSKSPDGKEFLDLEFNIRPGSYSSKWIDCIRSVEDLPPHQYGFPKWLEHDAGVYEQRIADALNNNLDIQIFLADSGINKTIINQDLVNTVHRYIEHNKQHAAEHLVLHNDIHYLESIWDGATDVVFKKLQWVPPGLMIDMTLDDYKEFTTEPCTNFIQDDFSHVGRSPHNSYLYQDDTSLYTSCVIQHKVGSGVKWFIPDDSHIFNDDREFKDWVSQHQEFFKNQWGIETNTDPRLCFGRIIIAEGVEDYSKIDRRYDYITKAFIQ</sequence>
<evidence type="ECO:0000313" key="1">
    <source>
        <dbReference type="EMBL" id="CAB4133201.1"/>
    </source>
</evidence>
<protein>
    <submittedName>
        <fullName evidence="1">Uncharacterized protein</fullName>
    </submittedName>
</protein>
<accession>A0A6J5LG86</accession>
<dbReference type="EMBL" id="LR796274">
    <property type="protein sequence ID" value="CAB4133201.1"/>
    <property type="molecule type" value="Genomic_DNA"/>
</dbReference>
<name>A0A6J5LG86_9CAUD</name>
<proteinExistence type="predicted"/>